<accession>A0A182MV22</accession>
<name>A0A182MV22_9DIPT</name>
<reference evidence="2" key="2">
    <citation type="submission" date="2020-05" db="UniProtKB">
        <authorList>
            <consortium name="EnsemblMetazoa"/>
        </authorList>
    </citation>
    <scope>IDENTIFICATION</scope>
    <source>
        <strain evidence="2">A-37</strain>
    </source>
</reference>
<dbReference type="EnsemblMetazoa" id="ACUA026929-RA">
    <property type="protein sequence ID" value="ACUA026929-PA"/>
    <property type="gene ID" value="ACUA026929"/>
</dbReference>
<sequence>MPEKETSNGMPASETRSVQELKHLFETKLKMIEQESTSSSVRTYSRPVSVKTDDRQDTISLDPPHPEGQIFMYSEPVVHSKPYTRWNITNTSVVEVPNGMQITFTVMNDSKH</sequence>
<protein>
    <submittedName>
        <fullName evidence="2">Uncharacterized protein</fullName>
    </submittedName>
</protein>
<evidence type="ECO:0000256" key="1">
    <source>
        <dbReference type="SAM" id="MobiDB-lite"/>
    </source>
</evidence>
<dbReference type="AlphaFoldDB" id="A0A182MV22"/>
<dbReference type="VEuPathDB" id="VectorBase:ACUA026929"/>
<feature type="region of interest" description="Disordered" evidence="1">
    <location>
        <begin position="35"/>
        <end position="68"/>
    </location>
</feature>
<organism evidence="2 3">
    <name type="scientific">Anopheles culicifacies</name>
    <dbReference type="NCBI Taxonomy" id="139723"/>
    <lineage>
        <taxon>Eukaryota</taxon>
        <taxon>Metazoa</taxon>
        <taxon>Ecdysozoa</taxon>
        <taxon>Arthropoda</taxon>
        <taxon>Hexapoda</taxon>
        <taxon>Insecta</taxon>
        <taxon>Pterygota</taxon>
        <taxon>Neoptera</taxon>
        <taxon>Endopterygota</taxon>
        <taxon>Diptera</taxon>
        <taxon>Nematocera</taxon>
        <taxon>Culicoidea</taxon>
        <taxon>Culicidae</taxon>
        <taxon>Anophelinae</taxon>
        <taxon>Anopheles</taxon>
        <taxon>culicifacies species complex</taxon>
    </lineage>
</organism>
<reference evidence="3" key="1">
    <citation type="submission" date="2013-09" db="EMBL/GenBank/DDBJ databases">
        <title>The Genome Sequence of Anopheles culicifacies species A.</title>
        <authorList>
            <consortium name="The Broad Institute Genomics Platform"/>
            <person name="Neafsey D.E."/>
            <person name="Besansky N."/>
            <person name="Howell P."/>
            <person name="Walton C."/>
            <person name="Young S.K."/>
            <person name="Zeng Q."/>
            <person name="Gargeya S."/>
            <person name="Fitzgerald M."/>
            <person name="Haas B."/>
            <person name="Abouelleil A."/>
            <person name="Allen A.W."/>
            <person name="Alvarado L."/>
            <person name="Arachchi H.M."/>
            <person name="Berlin A.M."/>
            <person name="Chapman S.B."/>
            <person name="Gainer-Dewar J."/>
            <person name="Goldberg J."/>
            <person name="Griggs A."/>
            <person name="Gujja S."/>
            <person name="Hansen M."/>
            <person name="Howarth C."/>
            <person name="Imamovic A."/>
            <person name="Ireland A."/>
            <person name="Larimer J."/>
            <person name="McCowan C."/>
            <person name="Murphy C."/>
            <person name="Pearson M."/>
            <person name="Poon T.W."/>
            <person name="Priest M."/>
            <person name="Roberts A."/>
            <person name="Saif S."/>
            <person name="Shea T."/>
            <person name="Sisk P."/>
            <person name="Sykes S."/>
            <person name="Wortman J."/>
            <person name="Nusbaum C."/>
            <person name="Birren B."/>
        </authorList>
    </citation>
    <scope>NUCLEOTIDE SEQUENCE [LARGE SCALE GENOMIC DNA]</scope>
    <source>
        <strain evidence="3">A-37</strain>
    </source>
</reference>
<keyword evidence="3" id="KW-1185">Reference proteome</keyword>
<proteinExistence type="predicted"/>
<evidence type="ECO:0000313" key="3">
    <source>
        <dbReference type="Proteomes" id="UP000075883"/>
    </source>
</evidence>
<evidence type="ECO:0000313" key="2">
    <source>
        <dbReference type="EnsemblMetazoa" id="ACUA026929-PA"/>
    </source>
</evidence>
<dbReference type="EMBL" id="AXCM01004151">
    <property type="status" value="NOT_ANNOTATED_CDS"/>
    <property type="molecule type" value="Genomic_DNA"/>
</dbReference>
<dbReference type="Proteomes" id="UP000075883">
    <property type="component" value="Unassembled WGS sequence"/>
</dbReference>